<name>A0ABP0GEE6_CLALP</name>
<organism evidence="1 2">
    <name type="scientific">Clavelina lepadiformis</name>
    <name type="common">Light-bulb sea squirt</name>
    <name type="synonym">Ascidia lepadiformis</name>
    <dbReference type="NCBI Taxonomy" id="159417"/>
    <lineage>
        <taxon>Eukaryota</taxon>
        <taxon>Metazoa</taxon>
        <taxon>Chordata</taxon>
        <taxon>Tunicata</taxon>
        <taxon>Ascidiacea</taxon>
        <taxon>Aplousobranchia</taxon>
        <taxon>Clavelinidae</taxon>
        <taxon>Clavelina</taxon>
    </lineage>
</organism>
<proteinExistence type="predicted"/>
<protein>
    <recommendedName>
        <fullName evidence="3">Secreted protein</fullName>
    </recommendedName>
</protein>
<evidence type="ECO:0000313" key="1">
    <source>
        <dbReference type="EMBL" id="CAK8690157.1"/>
    </source>
</evidence>
<reference evidence="1 2" key="1">
    <citation type="submission" date="2024-02" db="EMBL/GenBank/DDBJ databases">
        <authorList>
            <person name="Daric V."/>
            <person name="Darras S."/>
        </authorList>
    </citation>
    <scope>NUCLEOTIDE SEQUENCE [LARGE SCALE GENOMIC DNA]</scope>
</reference>
<keyword evidence="2" id="KW-1185">Reference proteome</keyword>
<evidence type="ECO:0008006" key="3">
    <source>
        <dbReference type="Google" id="ProtNLM"/>
    </source>
</evidence>
<gene>
    <name evidence="1" type="ORF">CVLEPA_LOCUS22792</name>
</gene>
<comment type="caution">
    <text evidence="1">The sequence shown here is derived from an EMBL/GenBank/DDBJ whole genome shotgun (WGS) entry which is preliminary data.</text>
</comment>
<accession>A0ABP0GEE6</accession>
<evidence type="ECO:0000313" key="2">
    <source>
        <dbReference type="Proteomes" id="UP001642483"/>
    </source>
</evidence>
<sequence>MVFKLSGLLYIVYLDFRGCCKQSILVLEDVIIVLYFSTITVAVTHSNCGFLLSTKGQCAYVLALLVAQQTPTSSTVNLKRFK</sequence>
<dbReference type="Proteomes" id="UP001642483">
    <property type="component" value="Unassembled WGS sequence"/>
</dbReference>
<dbReference type="EMBL" id="CAWYQH010000114">
    <property type="protein sequence ID" value="CAK8690157.1"/>
    <property type="molecule type" value="Genomic_DNA"/>
</dbReference>